<evidence type="ECO:0000256" key="2">
    <source>
        <dbReference type="ARBA" id="ARBA00007651"/>
    </source>
</evidence>
<dbReference type="PANTHER" id="PTHR33573">
    <property type="entry name" value="CASP-LIKE PROTEIN 4A4"/>
    <property type="match status" value="1"/>
</dbReference>
<keyword evidence="11" id="KW-1185">Reference proteome</keyword>
<dbReference type="PANTHER" id="PTHR33573:SF50">
    <property type="entry name" value="CASP-LIKE PROTEIN 4A3"/>
    <property type="match status" value="1"/>
</dbReference>
<dbReference type="Proteomes" id="UP000054558">
    <property type="component" value="Unassembled WGS sequence"/>
</dbReference>
<evidence type="ECO:0000313" key="10">
    <source>
        <dbReference type="EMBL" id="GAQ77871.1"/>
    </source>
</evidence>
<evidence type="ECO:0000256" key="3">
    <source>
        <dbReference type="ARBA" id="ARBA00011489"/>
    </source>
</evidence>
<feature type="transmembrane region" description="Helical" evidence="8">
    <location>
        <begin position="26"/>
        <end position="44"/>
    </location>
</feature>
<evidence type="ECO:0000256" key="6">
    <source>
        <dbReference type="ARBA" id="ARBA00022989"/>
    </source>
</evidence>
<name>A0A1Y1HLM1_KLENI</name>
<dbReference type="EMBL" id="DF236954">
    <property type="protein sequence ID" value="GAQ77871.1"/>
    <property type="molecule type" value="Genomic_DNA"/>
</dbReference>
<accession>A0A1Y1HLM1</accession>
<comment type="similarity">
    <text evidence="2 8">Belongs to the Casparian strip membrane proteins (CASP) family.</text>
</comment>
<evidence type="ECO:0000259" key="9">
    <source>
        <dbReference type="Pfam" id="PF04535"/>
    </source>
</evidence>
<dbReference type="OrthoDB" id="1924823at2759"/>
<proteinExistence type="inferred from homology"/>
<dbReference type="Pfam" id="PF04535">
    <property type="entry name" value="CASP_dom"/>
    <property type="match status" value="1"/>
</dbReference>
<feature type="transmembrane region" description="Helical" evidence="8">
    <location>
        <begin position="95"/>
        <end position="116"/>
    </location>
</feature>
<organism evidence="10 11">
    <name type="scientific">Klebsormidium nitens</name>
    <name type="common">Green alga</name>
    <name type="synonym">Ulothrix nitens</name>
    <dbReference type="NCBI Taxonomy" id="105231"/>
    <lineage>
        <taxon>Eukaryota</taxon>
        <taxon>Viridiplantae</taxon>
        <taxon>Streptophyta</taxon>
        <taxon>Klebsormidiophyceae</taxon>
        <taxon>Klebsormidiales</taxon>
        <taxon>Klebsormidiaceae</taxon>
        <taxon>Klebsormidium</taxon>
    </lineage>
</organism>
<keyword evidence="5 8" id="KW-0812">Transmembrane</keyword>
<reference evidence="10 11" key="1">
    <citation type="journal article" date="2014" name="Nat. Commun.">
        <title>Klebsormidium flaccidum genome reveals primary factors for plant terrestrial adaptation.</title>
        <authorList>
            <person name="Hori K."/>
            <person name="Maruyama F."/>
            <person name="Fujisawa T."/>
            <person name="Togashi T."/>
            <person name="Yamamoto N."/>
            <person name="Seo M."/>
            <person name="Sato S."/>
            <person name="Yamada T."/>
            <person name="Mori H."/>
            <person name="Tajima N."/>
            <person name="Moriyama T."/>
            <person name="Ikeuchi M."/>
            <person name="Watanabe M."/>
            <person name="Wada H."/>
            <person name="Kobayashi K."/>
            <person name="Saito M."/>
            <person name="Masuda T."/>
            <person name="Sasaki-Sekimoto Y."/>
            <person name="Mashiguchi K."/>
            <person name="Awai K."/>
            <person name="Shimojima M."/>
            <person name="Masuda S."/>
            <person name="Iwai M."/>
            <person name="Nobusawa T."/>
            <person name="Narise T."/>
            <person name="Kondo S."/>
            <person name="Saito H."/>
            <person name="Sato R."/>
            <person name="Murakawa M."/>
            <person name="Ihara Y."/>
            <person name="Oshima-Yamada Y."/>
            <person name="Ohtaka K."/>
            <person name="Satoh M."/>
            <person name="Sonobe K."/>
            <person name="Ishii M."/>
            <person name="Ohtani R."/>
            <person name="Kanamori-Sato M."/>
            <person name="Honoki R."/>
            <person name="Miyazaki D."/>
            <person name="Mochizuki H."/>
            <person name="Umetsu J."/>
            <person name="Higashi K."/>
            <person name="Shibata D."/>
            <person name="Kamiya Y."/>
            <person name="Sato N."/>
            <person name="Nakamura Y."/>
            <person name="Tabata S."/>
            <person name="Ida S."/>
            <person name="Kurokawa K."/>
            <person name="Ohta H."/>
        </authorList>
    </citation>
    <scope>NUCLEOTIDE SEQUENCE [LARGE SCALE GENOMIC DNA]</scope>
    <source>
        <strain evidence="10 11">NIES-2285</strain>
    </source>
</reference>
<dbReference type="InterPro" id="IPR006702">
    <property type="entry name" value="CASP_dom"/>
</dbReference>
<keyword evidence="6 8" id="KW-1133">Transmembrane helix</keyword>
<evidence type="ECO:0000256" key="7">
    <source>
        <dbReference type="ARBA" id="ARBA00023136"/>
    </source>
</evidence>
<feature type="transmembrane region" description="Helical" evidence="8">
    <location>
        <begin position="56"/>
        <end position="75"/>
    </location>
</feature>
<gene>
    <name evidence="10" type="ORF">KFL_000050080</name>
</gene>
<feature type="domain" description="Casparian strip membrane protein" evidence="9">
    <location>
        <begin position="23"/>
        <end position="127"/>
    </location>
</feature>
<sequence length="137" mass="15093">MAASFEQQGPSVSRSPVLAPSMGVQFGLRFAQFVFSLIAFSVMASSRHEGANFNDFHAFSFLVAVTFLSGLWSFVLTVTTLVKIVFGNKEFTSKFYLAQYFLDAFFTLMVWGAACAGKSDLLLAKKEGPHFRSFAAM</sequence>
<keyword evidence="7 8" id="KW-0472">Membrane</keyword>
<evidence type="ECO:0000313" key="11">
    <source>
        <dbReference type="Proteomes" id="UP000054558"/>
    </source>
</evidence>
<dbReference type="GO" id="GO:0005886">
    <property type="term" value="C:plasma membrane"/>
    <property type="evidence" value="ECO:0007669"/>
    <property type="project" value="UniProtKB-SubCell"/>
</dbReference>
<evidence type="ECO:0000256" key="1">
    <source>
        <dbReference type="ARBA" id="ARBA00004651"/>
    </source>
</evidence>
<evidence type="ECO:0000256" key="8">
    <source>
        <dbReference type="RuleBase" id="RU361233"/>
    </source>
</evidence>
<dbReference type="AlphaFoldDB" id="A0A1Y1HLM1"/>
<evidence type="ECO:0000256" key="5">
    <source>
        <dbReference type="ARBA" id="ARBA00022692"/>
    </source>
</evidence>
<comment type="subunit">
    <text evidence="3 8">Homodimer and heterodimers.</text>
</comment>
<comment type="subcellular location">
    <subcellularLocation>
        <location evidence="1 8">Cell membrane</location>
        <topology evidence="1 8">Multi-pass membrane protein</topology>
    </subcellularLocation>
</comment>
<keyword evidence="4 8" id="KW-1003">Cell membrane</keyword>
<evidence type="ECO:0000256" key="4">
    <source>
        <dbReference type="ARBA" id="ARBA00022475"/>
    </source>
</evidence>
<protein>
    <recommendedName>
        <fullName evidence="8">CASP-like protein</fullName>
    </recommendedName>
</protein>
<comment type="caution">
    <text evidence="8">Lacks conserved residue(s) required for the propagation of feature annotation.</text>
</comment>